<dbReference type="Proteomes" id="UP000325081">
    <property type="component" value="Unassembled WGS sequence"/>
</dbReference>
<proteinExistence type="predicted"/>
<sequence>MSTFDLKRPINISENLELTRIGPGPGSGSQIRPSELEFSGVRTPLVTRTGRNLMVSGSLNRITDRVLRRHAMGPADLRRVGNEKSHRQDCGALEVGFHAVHVLGFFAEQGYGCGASFGA</sequence>
<keyword evidence="1" id="KW-0808">Transferase</keyword>
<gene>
    <name evidence="1" type="ORF">STAS_03762</name>
</gene>
<reference evidence="2" key="1">
    <citation type="journal article" date="2019" name="Curr. Biol.">
        <title>Genome Sequence of Striga asiatica Provides Insight into the Evolution of Plant Parasitism.</title>
        <authorList>
            <person name="Yoshida S."/>
            <person name="Kim S."/>
            <person name="Wafula E.K."/>
            <person name="Tanskanen J."/>
            <person name="Kim Y.M."/>
            <person name="Honaas L."/>
            <person name="Yang Z."/>
            <person name="Spallek T."/>
            <person name="Conn C.E."/>
            <person name="Ichihashi Y."/>
            <person name="Cheong K."/>
            <person name="Cui S."/>
            <person name="Der J.P."/>
            <person name="Gundlach H."/>
            <person name="Jiao Y."/>
            <person name="Hori C."/>
            <person name="Ishida J.K."/>
            <person name="Kasahara H."/>
            <person name="Kiba T."/>
            <person name="Kim M.S."/>
            <person name="Koo N."/>
            <person name="Laohavisit A."/>
            <person name="Lee Y.H."/>
            <person name="Lumba S."/>
            <person name="McCourt P."/>
            <person name="Mortimer J.C."/>
            <person name="Mutuku J.M."/>
            <person name="Nomura T."/>
            <person name="Sasaki-Sekimoto Y."/>
            <person name="Seto Y."/>
            <person name="Wang Y."/>
            <person name="Wakatake T."/>
            <person name="Sakakibara H."/>
            <person name="Demura T."/>
            <person name="Yamaguchi S."/>
            <person name="Yoneyama K."/>
            <person name="Manabe R.I."/>
            <person name="Nelson D.C."/>
            <person name="Schulman A.H."/>
            <person name="Timko M.P."/>
            <person name="dePamphilis C.W."/>
            <person name="Choi D."/>
            <person name="Shirasu K."/>
        </authorList>
    </citation>
    <scope>NUCLEOTIDE SEQUENCE [LARGE SCALE GENOMIC DNA]</scope>
    <source>
        <strain evidence="2">cv. UVA1</strain>
    </source>
</reference>
<evidence type="ECO:0000313" key="2">
    <source>
        <dbReference type="Proteomes" id="UP000325081"/>
    </source>
</evidence>
<organism evidence="1 2">
    <name type="scientific">Striga asiatica</name>
    <name type="common">Asiatic witchweed</name>
    <name type="synonym">Buchnera asiatica</name>
    <dbReference type="NCBI Taxonomy" id="4170"/>
    <lineage>
        <taxon>Eukaryota</taxon>
        <taxon>Viridiplantae</taxon>
        <taxon>Streptophyta</taxon>
        <taxon>Embryophyta</taxon>
        <taxon>Tracheophyta</taxon>
        <taxon>Spermatophyta</taxon>
        <taxon>Magnoliopsida</taxon>
        <taxon>eudicotyledons</taxon>
        <taxon>Gunneridae</taxon>
        <taxon>Pentapetalae</taxon>
        <taxon>asterids</taxon>
        <taxon>lamiids</taxon>
        <taxon>Lamiales</taxon>
        <taxon>Orobanchaceae</taxon>
        <taxon>Buchnereae</taxon>
        <taxon>Striga</taxon>
    </lineage>
</organism>
<protein>
    <submittedName>
        <fullName evidence="1">Glycosyltransferase 48kDa subunit family protein</fullName>
    </submittedName>
</protein>
<name>A0A5A7P5G3_STRAF</name>
<dbReference type="AlphaFoldDB" id="A0A5A7P5G3"/>
<dbReference type="EMBL" id="BKCP01002225">
    <property type="protein sequence ID" value="GER27999.1"/>
    <property type="molecule type" value="Genomic_DNA"/>
</dbReference>
<evidence type="ECO:0000313" key="1">
    <source>
        <dbReference type="EMBL" id="GER27999.1"/>
    </source>
</evidence>
<dbReference type="OrthoDB" id="1640289at2759"/>
<dbReference type="GO" id="GO:0016740">
    <property type="term" value="F:transferase activity"/>
    <property type="evidence" value="ECO:0007669"/>
    <property type="project" value="UniProtKB-KW"/>
</dbReference>
<accession>A0A5A7P5G3</accession>
<keyword evidence="2" id="KW-1185">Reference proteome</keyword>
<comment type="caution">
    <text evidence="1">The sequence shown here is derived from an EMBL/GenBank/DDBJ whole genome shotgun (WGS) entry which is preliminary data.</text>
</comment>